<protein>
    <recommendedName>
        <fullName evidence="5">Mid2 domain-containing protein</fullName>
    </recommendedName>
</protein>
<evidence type="ECO:0000313" key="4">
    <source>
        <dbReference type="Proteomes" id="UP001437256"/>
    </source>
</evidence>
<evidence type="ECO:0000256" key="2">
    <source>
        <dbReference type="SAM" id="Phobius"/>
    </source>
</evidence>
<organism evidence="3 4">
    <name type="scientific">Marasmius tenuissimus</name>
    <dbReference type="NCBI Taxonomy" id="585030"/>
    <lineage>
        <taxon>Eukaryota</taxon>
        <taxon>Fungi</taxon>
        <taxon>Dikarya</taxon>
        <taxon>Basidiomycota</taxon>
        <taxon>Agaricomycotina</taxon>
        <taxon>Agaricomycetes</taxon>
        <taxon>Agaricomycetidae</taxon>
        <taxon>Agaricales</taxon>
        <taxon>Marasmiineae</taxon>
        <taxon>Marasmiaceae</taxon>
        <taxon>Marasmius</taxon>
    </lineage>
</organism>
<evidence type="ECO:0000256" key="1">
    <source>
        <dbReference type="SAM" id="MobiDB-lite"/>
    </source>
</evidence>
<comment type="caution">
    <text evidence="3">The sequence shown here is derived from an EMBL/GenBank/DDBJ whole genome shotgun (WGS) entry which is preliminary data.</text>
</comment>
<feature type="compositionally biased region" description="Polar residues" evidence="1">
    <location>
        <begin position="107"/>
        <end position="123"/>
    </location>
</feature>
<feature type="compositionally biased region" description="Low complexity" evidence="1">
    <location>
        <begin position="128"/>
        <end position="223"/>
    </location>
</feature>
<evidence type="ECO:0008006" key="5">
    <source>
        <dbReference type="Google" id="ProtNLM"/>
    </source>
</evidence>
<keyword evidence="2" id="KW-0812">Transmembrane</keyword>
<dbReference type="Proteomes" id="UP001437256">
    <property type="component" value="Unassembled WGS sequence"/>
</dbReference>
<accession>A0ABR3A4T8</accession>
<feature type="compositionally biased region" description="Pro residues" evidence="1">
    <location>
        <begin position="83"/>
        <end position="100"/>
    </location>
</feature>
<name>A0ABR3A4T8_9AGAR</name>
<sequence length="364" mass="38683">MILLGLRKDSQDTSTFMTGSGSWKEMDVAAGNHGSEETAVKLRAPRLLGVKKQVKIVSIIREKIRSRIADRLGIGEEDETQVSPPPVSTPPPNTPPPTTLPPSLTTARSQNSPGQGSNSPGTNDETSDSISSTKDTTNPPSTTKATSATTKGTATTRSTATLAEQTTSDVSSASTSTTDAPVTTSTERPTTPTSPGITLTFPTKSSSSSDSTSSPSSTLLPDSTPEPPRRPIAGIVAGVVLGTLALTFVVAFIVWRRRRAARAQARGLSFENISYPFTTGNTSFSSASMSYHPPLSPPSRVYMGVAGDNAPQMRQGSMDSIIDLVVHHEQYRCHRHSVEKGRSLKRVFYRGRICDQLPRAPTGS</sequence>
<evidence type="ECO:0000313" key="3">
    <source>
        <dbReference type="EMBL" id="KAL0068407.1"/>
    </source>
</evidence>
<feature type="transmembrane region" description="Helical" evidence="2">
    <location>
        <begin position="232"/>
        <end position="255"/>
    </location>
</feature>
<keyword evidence="4" id="KW-1185">Reference proteome</keyword>
<dbReference type="EMBL" id="JBBXMP010000018">
    <property type="protein sequence ID" value="KAL0068407.1"/>
    <property type="molecule type" value="Genomic_DNA"/>
</dbReference>
<keyword evidence="2" id="KW-1133">Transmembrane helix</keyword>
<proteinExistence type="predicted"/>
<feature type="region of interest" description="Disordered" evidence="1">
    <location>
        <begin position="71"/>
        <end position="228"/>
    </location>
</feature>
<keyword evidence="2" id="KW-0472">Membrane</keyword>
<reference evidence="3 4" key="1">
    <citation type="submission" date="2024-05" db="EMBL/GenBank/DDBJ databases">
        <title>A draft genome resource for the thread blight pathogen Marasmius tenuissimus strain MS-2.</title>
        <authorList>
            <person name="Yulfo-Soto G.E."/>
            <person name="Baruah I.K."/>
            <person name="Amoako-Attah I."/>
            <person name="Bukari Y."/>
            <person name="Meinhardt L.W."/>
            <person name="Bailey B.A."/>
            <person name="Cohen S.P."/>
        </authorList>
    </citation>
    <scope>NUCLEOTIDE SEQUENCE [LARGE SCALE GENOMIC DNA]</scope>
    <source>
        <strain evidence="3 4">MS-2</strain>
    </source>
</reference>
<gene>
    <name evidence="3" type="ORF">AAF712_004485</name>
</gene>